<feature type="transmembrane region" description="Helical" evidence="7">
    <location>
        <begin position="52"/>
        <end position="76"/>
    </location>
</feature>
<dbReference type="PANTHER" id="PTHR22779:SF6">
    <property type="entry name" value="SD17342P"/>
    <property type="match status" value="1"/>
</dbReference>
<dbReference type="PANTHER" id="PTHR22779">
    <property type="entry name" value="SD17342P"/>
    <property type="match status" value="1"/>
</dbReference>
<feature type="transmembrane region" description="Helical" evidence="7">
    <location>
        <begin position="169"/>
        <end position="197"/>
    </location>
</feature>
<gene>
    <name evidence="8" type="ORF">K435DRAFT_786987</name>
</gene>
<sequence>MSARATPNPPQTFSWPSLYNPHSELFNIEHHGPVQPGGVYLSDAGDVFRFTLYWMFVFYIPIFVAAGLYAFLNLTFPPSRGSARKYDVAEDGHETDILLETFASPTQAQQPSNSFNFLSSSTNTANRYQSLRSTIKSPGGRNSPSQSLTPRPSSTLRPTKKQNVRRSRVTFALLVLLTFIVISLLGSLISSAILGFVLKGLYKAGNFHISTWVPFLWALIHVLIGMLNVWPSVIDFI</sequence>
<evidence type="ECO:0000256" key="2">
    <source>
        <dbReference type="ARBA" id="ARBA00006325"/>
    </source>
</evidence>
<keyword evidence="3 7" id="KW-0812">Transmembrane</keyword>
<evidence type="ECO:0000256" key="1">
    <source>
        <dbReference type="ARBA" id="ARBA00004141"/>
    </source>
</evidence>
<keyword evidence="9" id="KW-1185">Reference proteome</keyword>
<comment type="similarity">
    <text evidence="2">Belongs to the TMEM170 family.</text>
</comment>
<keyword evidence="5 7" id="KW-0472">Membrane</keyword>
<proteinExistence type="inferred from homology"/>
<evidence type="ECO:0000256" key="6">
    <source>
        <dbReference type="SAM" id="MobiDB-lite"/>
    </source>
</evidence>
<name>A0A4S8KMU5_DENBC</name>
<feature type="region of interest" description="Disordered" evidence="6">
    <location>
        <begin position="133"/>
        <end position="162"/>
    </location>
</feature>
<feature type="transmembrane region" description="Helical" evidence="7">
    <location>
        <begin position="209"/>
        <end position="230"/>
    </location>
</feature>
<evidence type="ECO:0000256" key="5">
    <source>
        <dbReference type="ARBA" id="ARBA00023136"/>
    </source>
</evidence>
<dbReference type="AlphaFoldDB" id="A0A4S8KMU5"/>
<accession>A0A4S8KMU5</accession>
<feature type="compositionally biased region" description="Polar residues" evidence="6">
    <location>
        <begin position="133"/>
        <end position="157"/>
    </location>
</feature>
<protein>
    <submittedName>
        <fullName evidence="8">Uncharacterized protein</fullName>
    </submittedName>
</protein>
<dbReference type="EMBL" id="ML180662">
    <property type="protein sequence ID" value="THU76889.1"/>
    <property type="molecule type" value="Genomic_DNA"/>
</dbReference>
<evidence type="ECO:0000256" key="4">
    <source>
        <dbReference type="ARBA" id="ARBA00022989"/>
    </source>
</evidence>
<dbReference type="InterPro" id="IPR019334">
    <property type="entry name" value="TMEM170A/B/YPR153W-like"/>
</dbReference>
<organism evidence="8 9">
    <name type="scientific">Dendrothele bispora (strain CBS 962.96)</name>
    <dbReference type="NCBI Taxonomy" id="1314807"/>
    <lineage>
        <taxon>Eukaryota</taxon>
        <taxon>Fungi</taxon>
        <taxon>Dikarya</taxon>
        <taxon>Basidiomycota</taxon>
        <taxon>Agaricomycotina</taxon>
        <taxon>Agaricomycetes</taxon>
        <taxon>Agaricomycetidae</taxon>
        <taxon>Agaricales</taxon>
        <taxon>Agaricales incertae sedis</taxon>
        <taxon>Dendrothele</taxon>
    </lineage>
</organism>
<evidence type="ECO:0000313" key="8">
    <source>
        <dbReference type="EMBL" id="THU76889.1"/>
    </source>
</evidence>
<evidence type="ECO:0000313" key="9">
    <source>
        <dbReference type="Proteomes" id="UP000297245"/>
    </source>
</evidence>
<evidence type="ECO:0000256" key="3">
    <source>
        <dbReference type="ARBA" id="ARBA00022692"/>
    </source>
</evidence>
<comment type="subcellular location">
    <subcellularLocation>
        <location evidence="1">Membrane</location>
        <topology evidence="1">Multi-pass membrane protein</topology>
    </subcellularLocation>
</comment>
<dbReference type="OrthoDB" id="2131401at2759"/>
<evidence type="ECO:0000256" key="7">
    <source>
        <dbReference type="SAM" id="Phobius"/>
    </source>
</evidence>
<keyword evidence="4 7" id="KW-1133">Transmembrane helix</keyword>
<reference evidence="8 9" key="1">
    <citation type="journal article" date="2019" name="Nat. Ecol. Evol.">
        <title>Megaphylogeny resolves global patterns of mushroom evolution.</title>
        <authorList>
            <person name="Varga T."/>
            <person name="Krizsan K."/>
            <person name="Foldi C."/>
            <person name="Dima B."/>
            <person name="Sanchez-Garcia M."/>
            <person name="Sanchez-Ramirez S."/>
            <person name="Szollosi G.J."/>
            <person name="Szarkandi J.G."/>
            <person name="Papp V."/>
            <person name="Albert L."/>
            <person name="Andreopoulos W."/>
            <person name="Angelini C."/>
            <person name="Antonin V."/>
            <person name="Barry K.W."/>
            <person name="Bougher N.L."/>
            <person name="Buchanan P."/>
            <person name="Buyck B."/>
            <person name="Bense V."/>
            <person name="Catcheside P."/>
            <person name="Chovatia M."/>
            <person name="Cooper J."/>
            <person name="Damon W."/>
            <person name="Desjardin D."/>
            <person name="Finy P."/>
            <person name="Geml J."/>
            <person name="Haridas S."/>
            <person name="Hughes K."/>
            <person name="Justo A."/>
            <person name="Karasinski D."/>
            <person name="Kautmanova I."/>
            <person name="Kiss B."/>
            <person name="Kocsube S."/>
            <person name="Kotiranta H."/>
            <person name="LaButti K.M."/>
            <person name="Lechner B.E."/>
            <person name="Liimatainen K."/>
            <person name="Lipzen A."/>
            <person name="Lukacs Z."/>
            <person name="Mihaltcheva S."/>
            <person name="Morgado L.N."/>
            <person name="Niskanen T."/>
            <person name="Noordeloos M.E."/>
            <person name="Ohm R.A."/>
            <person name="Ortiz-Santana B."/>
            <person name="Ovrebo C."/>
            <person name="Racz N."/>
            <person name="Riley R."/>
            <person name="Savchenko A."/>
            <person name="Shiryaev A."/>
            <person name="Soop K."/>
            <person name="Spirin V."/>
            <person name="Szebenyi C."/>
            <person name="Tomsovsky M."/>
            <person name="Tulloss R.E."/>
            <person name="Uehling J."/>
            <person name="Grigoriev I.V."/>
            <person name="Vagvolgyi C."/>
            <person name="Papp T."/>
            <person name="Martin F.M."/>
            <person name="Miettinen O."/>
            <person name="Hibbett D.S."/>
            <person name="Nagy L.G."/>
        </authorList>
    </citation>
    <scope>NUCLEOTIDE SEQUENCE [LARGE SCALE GENOMIC DNA]</scope>
    <source>
        <strain evidence="8 9">CBS 962.96</strain>
    </source>
</reference>
<dbReference type="Proteomes" id="UP000297245">
    <property type="component" value="Unassembled WGS sequence"/>
</dbReference>
<dbReference type="GO" id="GO:0016020">
    <property type="term" value="C:membrane"/>
    <property type="evidence" value="ECO:0007669"/>
    <property type="project" value="UniProtKB-SubCell"/>
</dbReference>